<dbReference type="InterPro" id="IPR011463">
    <property type="entry name" value="DUF1569"/>
</dbReference>
<evidence type="ECO:0000313" key="2">
    <source>
        <dbReference type="Proteomes" id="UP000585050"/>
    </source>
</evidence>
<evidence type="ECO:0000313" key="1">
    <source>
        <dbReference type="EMBL" id="NLR93971.1"/>
    </source>
</evidence>
<organism evidence="1 2">
    <name type="scientific">Flammeovirga agarivorans</name>
    <dbReference type="NCBI Taxonomy" id="2726742"/>
    <lineage>
        <taxon>Bacteria</taxon>
        <taxon>Pseudomonadati</taxon>
        <taxon>Bacteroidota</taxon>
        <taxon>Cytophagia</taxon>
        <taxon>Cytophagales</taxon>
        <taxon>Flammeovirgaceae</taxon>
        <taxon>Flammeovirga</taxon>
    </lineage>
</organism>
<dbReference type="RefSeq" id="WP_168884685.1">
    <property type="nucleotide sequence ID" value="NZ_JABAIL010000009.1"/>
</dbReference>
<dbReference type="InterPro" id="IPR034660">
    <property type="entry name" value="DinB/YfiT-like"/>
</dbReference>
<dbReference type="Gene3D" id="1.20.120.450">
    <property type="entry name" value="dinb family like domain"/>
    <property type="match status" value="1"/>
</dbReference>
<comment type="caution">
    <text evidence="1">The sequence shown here is derived from an EMBL/GenBank/DDBJ whole genome shotgun (WGS) entry which is preliminary data.</text>
</comment>
<dbReference type="Proteomes" id="UP000585050">
    <property type="component" value="Unassembled WGS sequence"/>
</dbReference>
<name>A0A7X8SPF7_9BACT</name>
<sequence length="152" mass="17517">MLLETEIQKLENLLHSEHFEQVNTSISARGVDWHVEHSLKAINLMIEGLIQSNPELYSPSFNLGWRVVKFLNKIPRGKAKAPKYSDNTNEVIMANVQAELEKTKKLVLQVDNLPENAFIKHFAFGHLNVKATKKLMYIHTNHHIKIIEDILK</sequence>
<reference evidence="1 2" key="1">
    <citation type="submission" date="2020-04" db="EMBL/GenBank/DDBJ databases">
        <title>Flammeovirga sp. SR4, a novel species isolated from seawater.</title>
        <authorList>
            <person name="Wang X."/>
        </authorList>
    </citation>
    <scope>NUCLEOTIDE SEQUENCE [LARGE SCALE GENOMIC DNA]</scope>
    <source>
        <strain evidence="1 2">SR4</strain>
    </source>
</reference>
<gene>
    <name evidence="1" type="ORF">HGP29_22410</name>
</gene>
<dbReference type="AlphaFoldDB" id="A0A7X8SPF7"/>
<proteinExistence type="predicted"/>
<accession>A0A7X8SPF7</accession>
<keyword evidence="2" id="KW-1185">Reference proteome</keyword>
<protein>
    <submittedName>
        <fullName evidence="1">DUF1569 domain-containing protein</fullName>
    </submittedName>
</protein>
<dbReference type="EMBL" id="JABAIL010000009">
    <property type="protein sequence ID" value="NLR93971.1"/>
    <property type="molecule type" value="Genomic_DNA"/>
</dbReference>
<dbReference type="Pfam" id="PF07606">
    <property type="entry name" value="DUF1569"/>
    <property type="match status" value="1"/>
</dbReference>